<sequence length="122" mass="13548">MKFQPILTRKEKAMTGSCAEEPQDVAYFKFQQSQARILDRACRHIAAAGGPETPGTAALSMDLALKLKKKFTAKQLLQLDAFSLGKICVIEFSNRRLLIRLFAYAPHTKALVLQSDPLVVRG</sequence>
<evidence type="ECO:0000313" key="1">
    <source>
        <dbReference type="EMBL" id="UXH40514.1"/>
    </source>
</evidence>
<gene>
    <name evidence="1" type="ORF">N5C08_02880</name>
</gene>
<dbReference type="EMBL" id="CP104557">
    <property type="protein sequence ID" value="UXH40514.1"/>
    <property type="molecule type" value="Genomic_DNA"/>
</dbReference>
<accession>A0ABY6AP53</accession>
<name>A0ABY6AP53_9PSED</name>
<proteinExistence type="predicted"/>
<dbReference type="RefSeq" id="WP_155500284.1">
    <property type="nucleotide sequence ID" value="NZ_CP104557.1"/>
</dbReference>
<organism evidence="1 2">
    <name type="scientific">Pseudomonas promysalinigenes</name>
    <dbReference type="NCBI Taxonomy" id="485898"/>
    <lineage>
        <taxon>Bacteria</taxon>
        <taxon>Pseudomonadati</taxon>
        <taxon>Pseudomonadota</taxon>
        <taxon>Gammaproteobacteria</taxon>
        <taxon>Pseudomonadales</taxon>
        <taxon>Pseudomonadaceae</taxon>
        <taxon>Pseudomonas</taxon>
    </lineage>
</organism>
<keyword evidence="2" id="KW-1185">Reference proteome</keyword>
<protein>
    <submittedName>
        <fullName evidence="1">Uncharacterized protein</fullName>
    </submittedName>
</protein>
<reference evidence="1" key="1">
    <citation type="submission" date="2022-09" db="EMBL/GenBank/DDBJ databases">
        <title>Complete genome sequence of Pseudomonas promysalinigenes strain RL-WG26, a newly isolated PGPR with the potential for plant salinity stress alleviation.</title>
        <authorList>
            <person name="Ren L."/>
            <person name="Wang G."/>
            <person name="Hu H."/>
        </authorList>
    </citation>
    <scope>NUCLEOTIDE SEQUENCE</scope>
    <source>
        <strain evidence="1">RL-WG26</strain>
    </source>
</reference>
<evidence type="ECO:0000313" key="2">
    <source>
        <dbReference type="Proteomes" id="UP001064504"/>
    </source>
</evidence>
<dbReference type="Proteomes" id="UP001064504">
    <property type="component" value="Chromosome"/>
</dbReference>